<protein>
    <submittedName>
        <fullName evidence="2">DUF6056 family protein</fullName>
    </submittedName>
</protein>
<dbReference type="InterPro" id="IPR045691">
    <property type="entry name" value="DUF6056"/>
</dbReference>
<dbReference type="Pfam" id="PF19528">
    <property type="entry name" value="DUF6056"/>
    <property type="match status" value="1"/>
</dbReference>
<feature type="transmembrane region" description="Helical" evidence="1">
    <location>
        <begin position="176"/>
        <end position="209"/>
    </location>
</feature>
<sequence>MNRFYRKYRIVGNWINIILMLTVLVPLLALSYFNHPSPADDYCYIDTVFKFGWLEAMNYYYSGWTGRYFGIFLNHSNPLIFHSITGFKVLPAILLLTVLFSLYSLFRHLTPTLSRMAHIGFAGVVFFLYALKMASMAEAFYWMASFVTFTIPSVFILFWIVLVLRWYRQDTQSARILIGGLAGFMIFAVVGSGESTLLTIMLLIGAWWVYRLLYHRKVDGFMIAMLAVSLLSCYFYFSAPGNSARIGTNPLGGNIPFSAISSFKKLAFLSYDWIFKTPLIFFSVAWLVVLSRLSEGARNYFSIPVWYAVLLFIGVLAAQLFPNYYGVGIDPSPRIINCVYFFFLIGWFYVVGVVFHYFRKVKTGQLHFSMARYGALYGILVISIALSFFKSTNVRMMYTDLLKGRAAAFDREMFSRYETLKNSKEDVVYLPPIMAKPLSIFYDDDIKTNKDHWWNKCLAGYYGKKAIYMKNSEGEQK</sequence>
<feature type="transmembrane region" description="Helical" evidence="1">
    <location>
        <begin position="273"/>
        <end position="293"/>
    </location>
</feature>
<name>A0A9E8NBK8_9BACT</name>
<dbReference type="RefSeq" id="WP_244822126.1">
    <property type="nucleotide sequence ID" value="NZ_CP112998.1"/>
</dbReference>
<proteinExistence type="predicted"/>
<dbReference type="KEGG" id="dpf:ON006_30285"/>
<keyword evidence="3" id="KW-1185">Reference proteome</keyword>
<keyword evidence="1" id="KW-0812">Transmembrane</keyword>
<keyword evidence="1" id="KW-1133">Transmembrane helix</keyword>
<feature type="transmembrane region" description="Helical" evidence="1">
    <location>
        <begin position="140"/>
        <end position="164"/>
    </location>
</feature>
<dbReference type="AlphaFoldDB" id="A0A9E8NBK8"/>
<keyword evidence="1" id="KW-0472">Membrane</keyword>
<accession>A0A9E8NBK8</accession>
<evidence type="ECO:0000256" key="1">
    <source>
        <dbReference type="SAM" id="Phobius"/>
    </source>
</evidence>
<feature type="transmembrane region" description="Helical" evidence="1">
    <location>
        <begin position="305"/>
        <end position="326"/>
    </location>
</feature>
<gene>
    <name evidence="2" type="ORF">ON006_30285</name>
</gene>
<evidence type="ECO:0000313" key="3">
    <source>
        <dbReference type="Proteomes" id="UP001164653"/>
    </source>
</evidence>
<evidence type="ECO:0000313" key="2">
    <source>
        <dbReference type="EMBL" id="WAC12006.1"/>
    </source>
</evidence>
<feature type="transmembrane region" description="Helical" evidence="1">
    <location>
        <begin position="338"/>
        <end position="358"/>
    </location>
</feature>
<organism evidence="2 3">
    <name type="scientific">Dyadobacter pollutisoli</name>
    <dbReference type="NCBI Taxonomy" id="2910158"/>
    <lineage>
        <taxon>Bacteria</taxon>
        <taxon>Pseudomonadati</taxon>
        <taxon>Bacteroidota</taxon>
        <taxon>Cytophagia</taxon>
        <taxon>Cytophagales</taxon>
        <taxon>Spirosomataceae</taxon>
        <taxon>Dyadobacter</taxon>
    </lineage>
</organism>
<feature type="transmembrane region" description="Helical" evidence="1">
    <location>
        <begin position="79"/>
        <end position="105"/>
    </location>
</feature>
<dbReference type="Proteomes" id="UP001164653">
    <property type="component" value="Chromosome"/>
</dbReference>
<reference evidence="2" key="1">
    <citation type="submission" date="2022-11" db="EMBL/GenBank/DDBJ databases">
        <title>Dyadobacter pollutisoli sp. nov., isolated from plastic dumped soil.</title>
        <authorList>
            <person name="Kim J.M."/>
            <person name="Kim K.R."/>
            <person name="Lee J.K."/>
            <person name="Hao L."/>
            <person name="Jeon C.O."/>
        </authorList>
    </citation>
    <scope>NUCLEOTIDE SEQUENCE</scope>
    <source>
        <strain evidence="2">U1</strain>
    </source>
</reference>
<feature type="transmembrane region" description="Helical" evidence="1">
    <location>
        <begin position="117"/>
        <end position="134"/>
    </location>
</feature>
<feature type="transmembrane region" description="Helical" evidence="1">
    <location>
        <begin position="221"/>
        <end position="237"/>
    </location>
</feature>
<feature type="transmembrane region" description="Helical" evidence="1">
    <location>
        <begin position="370"/>
        <end position="389"/>
    </location>
</feature>
<dbReference type="EMBL" id="CP112998">
    <property type="protein sequence ID" value="WAC12006.1"/>
    <property type="molecule type" value="Genomic_DNA"/>
</dbReference>
<feature type="transmembrane region" description="Helical" evidence="1">
    <location>
        <begin position="12"/>
        <end position="33"/>
    </location>
</feature>